<dbReference type="AlphaFoldDB" id="A0A3S0PJL9"/>
<name>A0A3S0PJL9_9GAMM</name>
<reference evidence="1 2" key="1">
    <citation type="submission" date="2018-12" db="EMBL/GenBank/DDBJ databases">
        <title>Dyella dinghuensis sp. nov. DHOA06 and Dyella choica sp. nov. 4M-K27, isolated from forest soil.</title>
        <authorList>
            <person name="Qiu L.-H."/>
            <person name="Gao Z.-H."/>
        </authorList>
    </citation>
    <scope>NUCLEOTIDE SEQUENCE [LARGE SCALE GENOMIC DNA]</scope>
    <source>
        <strain evidence="1 2">4M-K27</strain>
    </source>
</reference>
<evidence type="ECO:0000313" key="2">
    <source>
        <dbReference type="Proteomes" id="UP000274358"/>
    </source>
</evidence>
<dbReference type="EMBL" id="RYYV01000051">
    <property type="protein sequence ID" value="RUL68414.1"/>
    <property type="molecule type" value="Genomic_DNA"/>
</dbReference>
<keyword evidence="2" id="KW-1185">Reference proteome</keyword>
<evidence type="ECO:0000313" key="1">
    <source>
        <dbReference type="EMBL" id="RUL68414.1"/>
    </source>
</evidence>
<protein>
    <submittedName>
        <fullName evidence="1">Uncharacterized protein</fullName>
    </submittedName>
</protein>
<dbReference type="Proteomes" id="UP000274358">
    <property type="component" value="Unassembled WGS sequence"/>
</dbReference>
<accession>A0A3S0PJL9</accession>
<organism evidence="1 2">
    <name type="scientific">Dyella choica</name>
    <dbReference type="NCBI Taxonomy" id="1927959"/>
    <lineage>
        <taxon>Bacteria</taxon>
        <taxon>Pseudomonadati</taxon>
        <taxon>Pseudomonadota</taxon>
        <taxon>Gammaproteobacteria</taxon>
        <taxon>Lysobacterales</taxon>
        <taxon>Rhodanobacteraceae</taxon>
        <taxon>Dyella</taxon>
    </lineage>
</organism>
<gene>
    <name evidence="1" type="ORF">EKH80_23500</name>
</gene>
<sequence length="234" mass="26982">MHHPGEKKKRPTYIKVRDVNNPSKTLRIPVDEYPAAMVFYRMHSAGILDGFPESMDLSKQWEFTTICDRQKIDRYMEKYGQPPIVKFRHVPESFARLLAKIAYGQVLCSLDPNDFRPICLPYIVGRKKNLSYVVGGRWSYPDIQPGIGYELRTNCVNFLDKLLIVAEIQFQPDYQTPAYHVLVGDVSGTTEVNRVLEKIAATSTVTVVDASLYRKPSDDSFHWMPDRWPLPAWK</sequence>
<proteinExistence type="predicted"/>
<comment type="caution">
    <text evidence="1">The sequence shown here is derived from an EMBL/GenBank/DDBJ whole genome shotgun (WGS) entry which is preliminary data.</text>
</comment>